<dbReference type="AlphaFoldDB" id="A0A256A0B6"/>
<evidence type="ECO:0000313" key="2">
    <source>
        <dbReference type="Proteomes" id="UP000216605"/>
    </source>
</evidence>
<gene>
    <name evidence="1" type="ORF">CHU92_01160</name>
</gene>
<name>A0A256A0B6_9FLAO</name>
<comment type="caution">
    <text evidence="1">The sequence shown here is derived from an EMBL/GenBank/DDBJ whole genome shotgun (WGS) entry which is preliminary data.</text>
</comment>
<dbReference type="Pfam" id="PF14054">
    <property type="entry name" value="DUF4249"/>
    <property type="match status" value="1"/>
</dbReference>
<accession>A0A256A0B6</accession>
<organism evidence="1 2">
    <name type="scientific">Flavobacterium cyanobacteriorum</name>
    <dbReference type="NCBI Taxonomy" id="2022802"/>
    <lineage>
        <taxon>Bacteria</taxon>
        <taxon>Pseudomonadati</taxon>
        <taxon>Bacteroidota</taxon>
        <taxon>Flavobacteriia</taxon>
        <taxon>Flavobacteriales</taxon>
        <taxon>Flavobacteriaceae</taxon>
        <taxon>Flavobacterium</taxon>
    </lineage>
</organism>
<evidence type="ECO:0000313" key="1">
    <source>
        <dbReference type="EMBL" id="OYQ47173.1"/>
    </source>
</evidence>
<reference evidence="1 2" key="1">
    <citation type="submission" date="2017-07" db="EMBL/GenBank/DDBJ databases">
        <title>Flavobacterium cyanobacteriorum sp. nov., isolated from cyanobacterial aggregates in a eutrophic lake.</title>
        <authorList>
            <person name="Cai H."/>
        </authorList>
    </citation>
    <scope>NUCLEOTIDE SEQUENCE [LARGE SCALE GENOMIC DNA]</scope>
    <source>
        <strain evidence="1 2">TH021</strain>
    </source>
</reference>
<dbReference type="EMBL" id="NOXV01000102">
    <property type="protein sequence ID" value="OYQ47173.1"/>
    <property type="molecule type" value="Genomic_DNA"/>
</dbReference>
<evidence type="ECO:0008006" key="3">
    <source>
        <dbReference type="Google" id="ProtNLM"/>
    </source>
</evidence>
<dbReference type="OrthoDB" id="1430047at2"/>
<sequence>MNLNFRDMKTLRLIILLTVTALCSCEETVTGDITLTTIERLVIEGGIERNRNNPGAIQSVKLSTTINYLSQDSSPGVTDATVTVTDGTTTWEFIHTGNGLYSNSELIPELNTVYTITIIWRGETYTGNDTLNEVAVFDNFYFEFEEETLFTDEGYFLKFDSTDPAAIENYYYYRVFKNGIYTIVPDPGNSETLIVSDEFFDGQQRFGINPNEEVSFTVNDIATAQQLGISQKYFEYLYQVFEQTGNQGVSFTGNPPPASIRSNVINVTTPSNRPLGFFYAADIEEQSIQITE</sequence>
<protein>
    <recommendedName>
        <fullName evidence="3">DUF4249 domain-containing protein</fullName>
    </recommendedName>
</protein>
<dbReference type="PROSITE" id="PS51257">
    <property type="entry name" value="PROKAR_LIPOPROTEIN"/>
    <property type="match status" value="1"/>
</dbReference>
<dbReference type="Proteomes" id="UP000216605">
    <property type="component" value="Unassembled WGS sequence"/>
</dbReference>
<proteinExistence type="predicted"/>
<dbReference type="InterPro" id="IPR025345">
    <property type="entry name" value="DUF4249"/>
</dbReference>
<keyword evidence="2" id="KW-1185">Reference proteome</keyword>